<reference evidence="2" key="1">
    <citation type="journal article" date="2019" name="Int. J. Syst. Evol. Microbiol.">
        <title>The Global Catalogue of Microorganisms (GCM) 10K type strain sequencing project: providing services to taxonomists for standard genome sequencing and annotation.</title>
        <authorList>
            <consortium name="The Broad Institute Genomics Platform"/>
            <consortium name="The Broad Institute Genome Sequencing Center for Infectious Disease"/>
            <person name="Wu L."/>
            <person name="Ma J."/>
        </authorList>
    </citation>
    <scope>NUCLEOTIDE SEQUENCE [LARGE SCALE GENOMIC DNA]</scope>
    <source>
        <strain evidence="2">CCM 8702</strain>
    </source>
</reference>
<dbReference type="Pfam" id="PF19635">
    <property type="entry name" value="DUF6138"/>
    <property type="match status" value="1"/>
</dbReference>
<gene>
    <name evidence="1" type="ORF">GCM10007362_08220</name>
</gene>
<dbReference type="RefSeq" id="WP_172239423.1">
    <property type="nucleotide sequence ID" value="NZ_BMDD01000001.1"/>
</dbReference>
<protein>
    <submittedName>
        <fullName evidence="1">Uncharacterized protein</fullName>
    </submittedName>
</protein>
<comment type="caution">
    <text evidence="1">The sequence shown here is derived from an EMBL/GenBank/DDBJ whole genome shotgun (WGS) entry which is preliminary data.</text>
</comment>
<sequence>MSNLSDTLLEEVWKRLCSIYARERQRLDEITEWSPLQAGVFNYLKISRLTPKWGKTPYRLSIDVYEPFSWSDSSYKFELDPYIEDITEEMLHDEFWPALLKKVNELRLSDEMGPRFFDYRFELVADFQRESPASSSKLTAALIDEAKLAGLKETLAHFIQTKVLSESPARPKSKDYFFFSRLLVNPDLLPEEKRAPDPQKLETLSLSLSRKLKENPERLAEWKREYAHALKGWAEEQFLPLYFDETNEYPLRFRVKPSIEQPTLHSDALDFFLYAALQAGRDDPQLRLSYLRYASDLGSDTAARYLKTGSGNMESSRKGSGFQGKANDVLQTIELKLNIEKEQAYLEALNYLCDLMRQGFPKAYALKLKSTEKQWLPLKKLAKSPLHRFFANALQYPALFPVIAEYADLVMEEFAWYGDVEAGEKSVMPGTYAVLGLGLHSEDYDSLLVRYMQLVDTEHQSAHDEYAGLFASVRGVNERTLPILISIVLGGGQSARPIKETLIDTPVLARRLSAQLLPLEDHERELVIYRLFGGWDKLARTMKKAEPDMASALESVTLVKGRA</sequence>
<dbReference type="EMBL" id="BMDD01000001">
    <property type="protein sequence ID" value="GGH71274.1"/>
    <property type="molecule type" value="Genomic_DNA"/>
</dbReference>
<dbReference type="Proteomes" id="UP000605427">
    <property type="component" value="Unassembled WGS sequence"/>
</dbReference>
<accession>A0ABQ1ZPN3</accession>
<organism evidence="1 2">
    <name type="scientific">Saccharibacillus endophyticus</name>
    <dbReference type="NCBI Taxonomy" id="2060666"/>
    <lineage>
        <taxon>Bacteria</taxon>
        <taxon>Bacillati</taxon>
        <taxon>Bacillota</taxon>
        <taxon>Bacilli</taxon>
        <taxon>Bacillales</taxon>
        <taxon>Paenibacillaceae</taxon>
        <taxon>Saccharibacillus</taxon>
    </lineage>
</organism>
<name>A0ABQ1ZPN3_9BACL</name>
<dbReference type="InterPro" id="IPR046136">
    <property type="entry name" value="DUF6138"/>
</dbReference>
<evidence type="ECO:0000313" key="1">
    <source>
        <dbReference type="EMBL" id="GGH71274.1"/>
    </source>
</evidence>
<proteinExistence type="predicted"/>
<evidence type="ECO:0000313" key="2">
    <source>
        <dbReference type="Proteomes" id="UP000605427"/>
    </source>
</evidence>
<keyword evidence="2" id="KW-1185">Reference proteome</keyword>